<proteinExistence type="predicted"/>
<evidence type="ECO:0000313" key="2">
    <source>
        <dbReference type="WBParaSite" id="HPBE_0000198701-mRNA-1"/>
    </source>
</evidence>
<organism evidence="1 2">
    <name type="scientific">Heligmosomoides polygyrus</name>
    <name type="common">Parasitic roundworm</name>
    <dbReference type="NCBI Taxonomy" id="6339"/>
    <lineage>
        <taxon>Eukaryota</taxon>
        <taxon>Metazoa</taxon>
        <taxon>Ecdysozoa</taxon>
        <taxon>Nematoda</taxon>
        <taxon>Chromadorea</taxon>
        <taxon>Rhabditida</taxon>
        <taxon>Rhabditina</taxon>
        <taxon>Rhabditomorpha</taxon>
        <taxon>Strongyloidea</taxon>
        <taxon>Heligmosomidae</taxon>
        <taxon>Heligmosomoides</taxon>
    </lineage>
</organism>
<dbReference type="WBParaSite" id="HPBE_0000198701-mRNA-1">
    <property type="protein sequence ID" value="HPBE_0000198701-mRNA-1"/>
    <property type="gene ID" value="HPBE_0000198701"/>
</dbReference>
<keyword evidence="1" id="KW-1185">Reference proteome</keyword>
<accession>A0A183F745</accession>
<reference evidence="2" key="1">
    <citation type="submission" date="2019-09" db="UniProtKB">
        <authorList>
            <consortium name="WormBaseParasite"/>
        </authorList>
    </citation>
    <scope>IDENTIFICATION</scope>
</reference>
<dbReference type="AlphaFoldDB" id="A0A183F745"/>
<name>A0A183F745_HELPZ</name>
<protein>
    <submittedName>
        <fullName evidence="2">Usp domain-containing protein</fullName>
    </submittedName>
</protein>
<dbReference type="Proteomes" id="UP000050761">
    <property type="component" value="Unassembled WGS sequence"/>
</dbReference>
<sequence>LKCGVRRNVYGKVKRLIEHHRTKVVVGTRGPVDRILSVEHKTSRCVD</sequence>
<evidence type="ECO:0000313" key="1">
    <source>
        <dbReference type="Proteomes" id="UP000050761"/>
    </source>
</evidence>